<evidence type="ECO:0000256" key="2">
    <source>
        <dbReference type="SAM" id="Phobius"/>
    </source>
</evidence>
<name>A0ABT9GYT1_9GAMM</name>
<dbReference type="Proteomes" id="UP001231616">
    <property type="component" value="Unassembled WGS sequence"/>
</dbReference>
<keyword evidence="2" id="KW-1133">Transmembrane helix</keyword>
<dbReference type="RefSeq" id="WP_305893487.1">
    <property type="nucleotide sequence ID" value="NZ_JAUZVZ010000010.1"/>
</dbReference>
<comment type="caution">
    <text evidence="3">The sequence shown here is derived from an EMBL/GenBank/DDBJ whole genome shotgun (WGS) entry which is preliminary data.</text>
</comment>
<feature type="transmembrane region" description="Helical" evidence="2">
    <location>
        <begin position="35"/>
        <end position="56"/>
    </location>
</feature>
<evidence type="ECO:0000256" key="1">
    <source>
        <dbReference type="SAM" id="MobiDB-lite"/>
    </source>
</evidence>
<reference evidence="3 4" key="1">
    <citation type="submission" date="2023-08" db="EMBL/GenBank/DDBJ databases">
        <authorList>
            <person name="Joshi A."/>
            <person name="Thite S."/>
        </authorList>
    </citation>
    <scope>NUCLEOTIDE SEQUENCE [LARGE SCALE GENOMIC DNA]</scope>
    <source>
        <strain evidence="3 4">AC40</strain>
    </source>
</reference>
<feature type="region of interest" description="Disordered" evidence="1">
    <location>
        <begin position="91"/>
        <end position="114"/>
    </location>
</feature>
<keyword evidence="2" id="KW-0812">Transmembrane</keyword>
<keyword evidence="2" id="KW-0472">Membrane</keyword>
<evidence type="ECO:0000313" key="4">
    <source>
        <dbReference type="Proteomes" id="UP001231616"/>
    </source>
</evidence>
<dbReference type="PANTHER" id="PTHR34703:SF1">
    <property type="entry name" value="ANTIPORTER SUBUNIT MNHG2-RELATED"/>
    <property type="match status" value="1"/>
</dbReference>
<dbReference type="PANTHER" id="PTHR34703">
    <property type="entry name" value="ANTIPORTER SUBUNIT MNHG2-RELATED"/>
    <property type="match status" value="1"/>
</dbReference>
<proteinExistence type="predicted"/>
<protein>
    <submittedName>
        <fullName evidence="3">Monovalent cation/H(+) antiporter subunit G</fullName>
    </submittedName>
</protein>
<accession>A0ABT9GYT1</accession>
<evidence type="ECO:0000313" key="3">
    <source>
        <dbReference type="EMBL" id="MDP4536220.1"/>
    </source>
</evidence>
<organism evidence="3 4">
    <name type="scientific">Alkalimonas collagenimarina</name>
    <dbReference type="NCBI Taxonomy" id="400390"/>
    <lineage>
        <taxon>Bacteria</taxon>
        <taxon>Pseudomonadati</taxon>
        <taxon>Pseudomonadota</taxon>
        <taxon>Gammaproteobacteria</taxon>
        <taxon>Alkalimonas</taxon>
    </lineage>
</organism>
<sequence length="114" mass="12476">MMQLLIAVPLLVLGLAFFAAGSVGLIRFPDVFSRLHAVTKADTLGLGFLVLGLTVLAPDWQRFLLMLLIWGLIMLSGTISCQLLGQFARDAGQDDVPKSDAHKSIDPKDRPDEW</sequence>
<keyword evidence="4" id="KW-1185">Reference proteome</keyword>
<feature type="transmembrane region" description="Helical" evidence="2">
    <location>
        <begin position="63"/>
        <end position="85"/>
    </location>
</feature>
<gene>
    <name evidence="3" type="ORF">Q3O60_08475</name>
</gene>
<dbReference type="Pfam" id="PF03334">
    <property type="entry name" value="PhaG_MnhG_YufB"/>
    <property type="match status" value="1"/>
</dbReference>
<dbReference type="EMBL" id="JAUZVZ010000010">
    <property type="protein sequence ID" value="MDP4536220.1"/>
    <property type="molecule type" value="Genomic_DNA"/>
</dbReference>
<dbReference type="InterPro" id="IPR005133">
    <property type="entry name" value="PhaG_MnhG_YufB"/>
</dbReference>